<evidence type="ECO:0000313" key="3">
    <source>
        <dbReference type="Proteomes" id="UP000184212"/>
    </source>
</evidence>
<sequence>MKPLVELVSEWSRFEEHHPSPTLEAFAGYLVARGKANEGGKKGKEKQGQLARIIGRLASAYALYHRAAMVDMHLPTPDSFYYLNSLNQLGEVKKMVLIQYHFAETTTGMLAINTLIAEGFIKERADPDDGRAKLVKLTEKGTRKLQACMRQAVKVNDMIFSGLPDETIDLCCQLLSPQEKKHSQLAVQLKSEPFDAMHAAIMKEAKPS</sequence>
<dbReference type="Proteomes" id="UP000184212">
    <property type="component" value="Unassembled WGS sequence"/>
</dbReference>
<dbReference type="SUPFAM" id="SSF46785">
    <property type="entry name" value="Winged helix' DNA-binding domain"/>
    <property type="match status" value="1"/>
</dbReference>
<dbReference type="AlphaFoldDB" id="A0A1M5KIP8"/>
<evidence type="ECO:0000313" key="2">
    <source>
        <dbReference type="EMBL" id="SHG52585.1"/>
    </source>
</evidence>
<dbReference type="EMBL" id="FQWQ01000001">
    <property type="protein sequence ID" value="SHG52585.1"/>
    <property type="molecule type" value="Genomic_DNA"/>
</dbReference>
<reference evidence="2 3" key="1">
    <citation type="submission" date="2016-11" db="EMBL/GenBank/DDBJ databases">
        <authorList>
            <person name="Jaros S."/>
            <person name="Januszkiewicz K."/>
            <person name="Wedrychowicz H."/>
        </authorList>
    </citation>
    <scope>NUCLEOTIDE SEQUENCE [LARGE SCALE GENOMIC DNA]</scope>
    <source>
        <strain evidence="2 3">DSM 24574</strain>
    </source>
</reference>
<dbReference type="RefSeq" id="WP_073131051.1">
    <property type="nucleotide sequence ID" value="NZ_FQWQ01000001.1"/>
</dbReference>
<dbReference type="GO" id="GO:0003700">
    <property type="term" value="F:DNA-binding transcription factor activity"/>
    <property type="evidence" value="ECO:0007669"/>
    <property type="project" value="InterPro"/>
</dbReference>
<dbReference type="GO" id="GO:0003677">
    <property type="term" value="F:DNA binding"/>
    <property type="evidence" value="ECO:0007669"/>
    <property type="project" value="UniProtKB-KW"/>
</dbReference>
<name>A0A1M5KIP8_9BACT</name>
<gene>
    <name evidence="2" type="ORF">SAMN04488109_0666</name>
</gene>
<keyword evidence="3" id="KW-1185">Reference proteome</keyword>
<evidence type="ECO:0000259" key="1">
    <source>
        <dbReference type="Pfam" id="PF13463"/>
    </source>
</evidence>
<dbReference type="Gene3D" id="1.10.10.10">
    <property type="entry name" value="Winged helix-like DNA-binding domain superfamily/Winged helix DNA-binding domain"/>
    <property type="match status" value="1"/>
</dbReference>
<dbReference type="InterPro" id="IPR000835">
    <property type="entry name" value="HTH_MarR-typ"/>
</dbReference>
<feature type="domain" description="HTH marR-type" evidence="1">
    <location>
        <begin position="83"/>
        <end position="141"/>
    </location>
</feature>
<dbReference type="InterPro" id="IPR036388">
    <property type="entry name" value="WH-like_DNA-bd_sf"/>
</dbReference>
<keyword evidence="2" id="KW-0238">DNA-binding</keyword>
<protein>
    <submittedName>
        <fullName evidence="2">DNA-binding transcriptional regulator, MarR family</fullName>
    </submittedName>
</protein>
<proteinExistence type="predicted"/>
<dbReference type="STRING" id="947013.SAMN04488109_0666"/>
<dbReference type="Pfam" id="PF13463">
    <property type="entry name" value="HTH_27"/>
    <property type="match status" value="1"/>
</dbReference>
<dbReference type="InterPro" id="IPR036390">
    <property type="entry name" value="WH_DNA-bd_sf"/>
</dbReference>
<accession>A0A1M5KIP8</accession>
<organism evidence="2 3">
    <name type="scientific">Chryseolinea serpens</name>
    <dbReference type="NCBI Taxonomy" id="947013"/>
    <lineage>
        <taxon>Bacteria</taxon>
        <taxon>Pseudomonadati</taxon>
        <taxon>Bacteroidota</taxon>
        <taxon>Cytophagia</taxon>
        <taxon>Cytophagales</taxon>
        <taxon>Fulvivirgaceae</taxon>
        <taxon>Chryseolinea</taxon>
    </lineage>
</organism>